<dbReference type="AlphaFoldDB" id="A0A9P3GIQ5"/>
<accession>A0A9P3GIQ5</accession>
<reference evidence="1 2" key="1">
    <citation type="submission" date="2021-08" db="EMBL/GenBank/DDBJ databases">
        <title>Draft Genome Sequence of Phanerochaete sordida strain YK-624.</title>
        <authorList>
            <person name="Mori T."/>
            <person name="Dohra H."/>
            <person name="Suzuki T."/>
            <person name="Kawagishi H."/>
            <person name="Hirai H."/>
        </authorList>
    </citation>
    <scope>NUCLEOTIDE SEQUENCE [LARGE SCALE GENOMIC DNA]</scope>
    <source>
        <strain evidence="1 2">YK-624</strain>
    </source>
</reference>
<dbReference type="Gene3D" id="3.80.10.10">
    <property type="entry name" value="Ribonuclease Inhibitor"/>
    <property type="match status" value="1"/>
</dbReference>
<dbReference type="Proteomes" id="UP000703269">
    <property type="component" value="Unassembled WGS sequence"/>
</dbReference>
<protein>
    <submittedName>
        <fullName evidence="1">Uncharacterized protein</fullName>
    </submittedName>
</protein>
<dbReference type="InterPro" id="IPR032675">
    <property type="entry name" value="LRR_dom_sf"/>
</dbReference>
<comment type="caution">
    <text evidence="1">The sequence shown here is derived from an EMBL/GenBank/DDBJ whole genome shotgun (WGS) entry which is preliminary data.</text>
</comment>
<sequence>MASRHLRQFTYSFISSVNASPSEESVIHFIDALVSYRQLDDLFISSPKRGMHASFTALEGLLTLPIRKICLQNIVANNELNNESLEWLTQSWPALEWFYCCNDDTRLTPGLMLPTPELFCHFAQNCPRLTHLYLTIDTAHAPVRPPGDALPHSNHPLFFHPHASRLARRGDLWRMLAYLLEIYPRLALHQSDDLAFSDPDTVEILNEVNSWIPDILARQAAGTPHGYWDAGVAERERRRWGLRPAPSGIQG</sequence>
<dbReference type="EMBL" id="BPQB01000039">
    <property type="protein sequence ID" value="GJE94365.1"/>
    <property type="molecule type" value="Genomic_DNA"/>
</dbReference>
<organism evidence="1 2">
    <name type="scientific">Phanerochaete sordida</name>
    <dbReference type="NCBI Taxonomy" id="48140"/>
    <lineage>
        <taxon>Eukaryota</taxon>
        <taxon>Fungi</taxon>
        <taxon>Dikarya</taxon>
        <taxon>Basidiomycota</taxon>
        <taxon>Agaricomycotina</taxon>
        <taxon>Agaricomycetes</taxon>
        <taxon>Polyporales</taxon>
        <taxon>Phanerochaetaceae</taxon>
        <taxon>Phanerochaete</taxon>
    </lineage>
</organism>
<evidence type="ECO:0000313" key="2">
    <source>
        <dbReference type="Proteomes" id="UP000703269"/>
    </source>
</evidence>
<evidence type="ECO:0000313" key="1">
    <source>
        <dbReference type="EMBL" id="GJE94365.1"/>
    </source>
</evidence>
<name>A0A9P3GIQ5_9APHY</name>
<gene>
    <name evidence="1" type="ORF">PsYK624_105340</name>
</gene>
<keyword evidence="2" id="KW-1185">Reference proteome</keyword>
<proteinExistence type="predicted"/>